<dbReference type="Proteomes" id="UP001497512">
    <property type="component" value="Chromosome 8"/>
</dbReference>
<dbReference type="PANTHER" id="PTHR43327">
    <property type="entry name" value="STOMATIN-LIKE PROTEIN 2, MITOCHONDRIAL"/>
    <property type="match status" value="1"/>
</dbReference>
<keyword evidence="3" id="KW-1185">Reference proteome</keyword>
<dbReference type="Gene3D" id="3.30.479.30">
    <property type="entry name" value="Band 7 domain"/>
    <property type="match status" value="1"/>
</dbReference>
<protein>
    <recommendedName>
        <fullName evidence="1">Band 7 domain-containing protein</fullName>
    </recommendedName>
</protein>
<evidence type="ECO:0000313" key="2">
    <source>
        <dbReference type="EMBL" id="CAK9233498.1"/>
    </source>
</evidence>
<dbReference type="InterPro" id="IPR050710">
    <property type="entry name" value="Band7/mec-2_domain"/>
</dbReference>
<dbReference type="InterPro" id="IPR001107">
    <property type="entry name" value="Band_7"/>
</dbReference>
<accession>A0ABP0UYC7</accession>
<proteinExistence type="predicted"/>
<evidence type="ECO:0000259" key="1">
    <source>
        <dbReference type="SMART" id="SM00244"/>
    </source>
</evidence>
<dbReference type="Pfam" id="PF01145">
    <property type="entry name" value="Band_7"/>
    <property type="match status" value="1"/>
</dbReference>
<feature type="domain" description="Band 7" evidence="1">
    <location>
        <begin position="5"/>
        <end position="165"/>
    </location>
</feature>
<dbReference type="SUPFAM" id="SSF117892">
    <property type="entry name" value="Band 7/SPFH domain"/>
    <property type="match status" value="1"/>
</dbReference>
<dbReference type="PANTHER" id="PTHR43327:SF31">
    <property type="entry name" value="HYPERSENSITIVE-INDUCED RESPONSE PROTEIN 2"/>
    <property type="match status" value="1"/>
</dbReference>
<gene>
    <name evidence="2" type="ORF">CSSPTR1EN2_LOCUS21516</name>
</gene>
<organism evidence="2 3">
    <name type="scientific">Sphagnum troendelagicum</name>
    <dbReference type="NCBI Taxonomy" id="128251"/>
    <lineage>
        <taxon>Eukaryota</taxon>
        <taxon>Viridiplantae</taxon>
        <taxon>Streptophyta</taxon>
        <taxon>Embryophyta</taxon>
        <taxon>Bryophyta</taxon>
        <taxon>Sphagnophytina</taxon>
        <taxon>Sphagnopsida</taxon>
        <taxon>Sphagnales</taxon>
        <taxon>Sphagnaceae</taxon>
        <taxon>Sphagnum</taxon>
    </lineage>
</organism>
<reference evidence="2" key="1">
    <citation type="submission" date="2024-02" db="EMBL/GenBank/DDBJ databases">
        <authorList>
            <consortium name="ELIXIR-Norway"/>
            <consortium name="Elixir Norway"/>
        </authorList>
    </citation>
    <scope>NUCLEOTIDE SEQUENCE</scope>
</reference>
<evidence type="ECO:0000313" key="3">
    <source>
        <dbReference type="Proteomes" id="UP001497512"/>
    </source>
</evidence>
<name>A0ABP0UYC7_9BRYO</name>
<dbReference type="CDD" id="cd03407">
    <property type="entry name" value="SPFH_like_u4"/>
    <property type="match status" value="1"/>
</dbReference>
<dbReference type="EMBL" id="OZ019900">
    <property type="protein sequence ID" value="CAK9233498.1"/>
    <property type="molecule type" value="Genomic_DNA"/>
</dbReference>
<sequence length="292" mass="31836">MGQACCCFQVDQSTVGIEERCGKFVQVLGPGCHFVPCCIGLKVSGVLTLRVQELDIRCEAKTKDNVFVTVVVSVQYRACQESAQDAFYKLSRPREQIKAYVFDVLRASVPRLKLDDVFEQKNDVAKNVAEELGKAMKNYGYEIVQILIVDIEPDESVKQAMNEINAAARTRLATIEKAEGEKVLEVKRAEADAASKHLAGKGVALQRQAIVDGLKASVVSFSESVPGTSTRDVIDMVLMAQYLDTIKEIGSSCKNSTVFIPHGPGALRDVADQIRDGLLQAADTSSSFKLNA</sequence>
<dbReference type="SMART" id="SM00244">
    <property type="entry name" value="PHB"/>
    <property type="match status" value="1"/>
</dbReference>
<dbReference type="InterPro" id="IPR036013">
    <property type="entry name" value="Band_7/SPFH_dom_sf"/>
</dbReference>